<gene>
    <name evidence="9" type="ORF">K9B37_11335</name>
</gene>
<name>A0ABS7VPL3_9HYPH</name>
<evidence type="ECO:0000256" key="7">
    <source>
        <dbReference type="ARBA" id="ARBA00023136"/>
    </source>
</evidence>
<dbReference type="InterPro" id="IPR038770">
    <property type="entry name" value="Na+/solute_symporter_sf"/>
</dbReference>
<dbReference type="InterPro" id="IPR004776">
    <property type="entry name" value="Mem_transp_PIN-like"/>
</dbReference>
<feature type="transmembrane region" description="Helical" evidence="8">
    <location>
        <begin position="227"/>
        <end position="250"/>
    </location>
</feature>
<evidence type="ECO:0000256" key="6">
    <source>
        <dbReference type="ARBA" id="ARBA00022989"/>
    </source>
</evidence>
<keyword evidence="7 8" id="KW-0472">Membrane</keyword>
<proteinExistence type="inferred from homology"/>
<feature type="transmembrane region" description="Helical" evidence="8">
    <location>
        <begin position="282"/>
        <end position="306"/>
    </location>
</feature>
<feature type="transmembrane region" description="Helical" evidence="8">
    <location>
        <begin position="62"/>
        <end position="83"/>
    </location>
</feature>
<keyword evidence="4" id="KW-1003">Cell membrane</keyword>
<comment type="caution">
    <text evidence="9">The sequence shown here is derived from an EMBL/GenBank/DDBJ whole genome shotgun (WGS) entry which is preliminary data.</text>
</comment>
<dbReference type="RefSeq" id="WP_224313189.1">
    <property type="nucleotide sequence ID" value="NZ_JAIRBM010000007.1"/>
</dbReference>
<organism evidence="9 10">
    <name type="scientific">Microvirga puerhi</name>
    <dbReference type="NCBI Taxonomy" id="2876078"/>
    <lineage>
        <taxon>Bacteria</taxon>
        <taxon>Pseudomonadati</taxon>
        <taxon>Pseudomonadota</taxon>
        <taxon>Alphaproteobacteria</taxon>
        <taxon>Hyphomicrobiales</taxon>
        <taxon>Methylobacteriaceae</taxon>
        <taxon>Microvirga</taxon>
    </lineage>
</organism>
<dbReference type="Gene3D" id="1.20.1530.20">
    <property type="match status" value="1"/>
</dbReference>
<evidence type="ECO:0000313" key="9">
    <source>
        <dbReference type="EMBL" id="MBZ6076868.1"/>
    </source>
</evidence>
<evidence type="ECO:0000256" key="8">
    <source>
        <dbReference type="SAM" id="Phobius"/>
    </source>
</evidence>
<dbReference type="PANTHER" id="PTHR36838">
    <property type="entry name" value="AUXIN EFFLUX CARRIER FAMILY PROTEIN"/>
    <property type="match status" value="1"/>
</dbReference>
<dbReference type="EMBL" id="JAIRBM010000007">
    <property type="protein sequence ID" value="MBZ6076868.1"/>
    <property type="molecule type" value="Genomic_DNA"/>
</dbReference>
<dbReference type="PANTHER" id="PTHR36838:SF4">
    <property type="entry name" value="AUXIN EFFLUX CARRIER FAMILY PROTEIN"/>
    <property type="match status" value="1"/>
</dbReference>
<reference evidence="9 10" key="1">
    <citation type="submission" date="2021-09" db="EMBL/GenBank/DDBJ databases">
        <title>The complete genome sequence of a new microorganism.</title>
        <authorList>
            <person name="Zi Z."/>
        </authorList>
    </citation>
    <scope>NUCLEOTIDE SEQUENCE [LARGE SCALE GENOMIC DNA]</scope>
    <source>
        <strain evidence="9 10">WGZ8</strain>
    </source>
</reference>
<keyword evidence="3" id="KW-0813">Transport</keyword>
<feature type="transmembrane region" description="Helical" evidence="8">
    <location>
        <begin position="194"/>
        <end position="215"/>
    </location>
</feature>
<comment type="subcellular location">
    <subcellularLocation>
        <location evidence="1">Cell membrane</location>
        <topology evidence="1">Multi-pass membrane protein</topology>
    </subcellularLocation>
</comment>
<accession>A0ABS7VPL3</accession>
<keyword evidence="6 8" id="KW-1133">Transmembrane helix</keyword>
<feature type="transmembrane region" description="Helical" evidence="8">
    <location>
        <begin position="170"/>
        <end position="188"/>
    </location>
</feature>
<sequence>MSPVFTSLIPTFLIIATGWLARITNFVDEKQWAGLERITYVIFFPALIIDTLSRADLASVPVLGVGGALVGAILLMAVAMLMLRPPLERYLAIDGPSFTSIFQGATRWNTFIGLAVAGSLFGQRGVALIAVAIAAMVPLLNLLAFYVFISYAGRPRQSPYEILRSFVTNPFIWSCAVGLALNLLAPPLPKPLSAFIDMTGRAALASGLLIVGAGLDIRRLAKPGPAHFLASALKLLLLPIIAVTLARTAGVTGNDLVVTIVAASVPSASAAYVLARQMGGNAALMAEILTLQTLLAMVSMPLLIAFL</sequence>
<dbReference type="Pfam" id="PF03547">
    <property type="entry name" value="Mem_trans"/>
    <property type="match status" value="2"/>
</dbReference>
<evidence type="ECO:0000256" key="5">
    <source>
        <dbReference type="ARBA" id="ARBA00022692"/>
    </source>
</evidence>
<comment type="similarity">
    <text evidence="2">Belongs to the auxin efflux carrier (TC 2.A.69) family.</text>
</comment>
<evidence type="ECO:0000256" key="3">
    <source>
        <dbReference type="ARBA" id="ARBA00022448"/>
    </source>
</evidence>
<feature type="transmembrane region" description="Helical" evidence="8">
    <location>
        <begin position="256"/>
        <end position="275"/>
    </location>
</feature>
<keyword evidence="10" id="KW-1185">Reference proteome</keyword>
<dbReference type="Proteomes" id="UP000704176">
    <property type="component" value="Unassembled WGS sequence"/>
</dbReference>
<keyword evidence="5 8" id="KW-0812">Transmembrane</keyword>
<evidence type="ECO:0000256" key="2">
    <source>
        <dbReference type="ARBA" id="ARBA00010145"/>
    </source>
</evidence>
<feature type="transmembrane region" description="Helical" evidence="8">
    <location>
        <begin position="127"/>
        <end position="149"/>
    </location>
</feature>
<evidence type="ECO:0000256" key="1">
    <source>
        <dbReference type="ARBA" id="ARBA00004651"/>
    </source>
</evidence>
<evidence type="ECO:0000256" key="4">
    <source>
        <dbReference type="ARBA" id="ARBA00022475"/>
    </source>
</evidence>
<protein>
    <submittedName>
        <fullName evidence="9">AEC family transporter</fullName>
    </submittedName>
</protein>
<evidence type="ECO:0000313" key="10">
    <source>
        <dbReference type="Proteomes" id="UP000704176"/>
    </source>
</evidence>